<reference evidence="2" key="1">
    <citation type="journal article" date="2021" name="Curr. Microbiol.">
        <title>Complete genome of nocamycin-producing strain Saccharothrix syringae NRRL B-16468 reveals the biosynthetic potential for secondary metabolites.</title>
        <authorList>
            <person name="Mo X."/>
            <person name="Yang S."/>
        </authorList>
    </citation>
    <scope>NUCLEOTIDE SEQUENCE [LARGE SCALE GENOMIC DNA]</scope>
    <source>
        <strain evidence="2">ATCC 51364 / DSM 43886 / JCM 6844 / KCTC 9398 / NBRC 14523 / NRRL B-16468 / INA 2240</strain>
    </source>
</reference>
<evidence type="ECO:0000313" key="2">
    <source>
        <dbReference type="Proteomes" id="UP000325787"/>
    </source>
</evidence>
<gene>
    <name evidence="1" type="ORF">EKG83_19530</name>
</gene>
<protein>
    <submittedName>
        <fullName evidence="1">Uncharacterized protein</fullName>
    </submittedName>
</protein>
<dbReference type="Proteomes" id="UP000325787">
    <property type="component" value="Chromosome"/>
</dbReference>
<dbReference type="EMBL" id="CP034550">
    <property type="protein sequence ID" value="QFZ19335.1"/>
    <property type="molecule type" value="Genomic_DNA"/>
</dbReference>
<organism evidence="1 2">
    <name type="scientific">Saccharothrix syringae</name>
    <name type="common">Nocardiopsis syringae</name>
    <dbReference type="NCBI Taxonomy" id="103733"/>
    <lineage>
        <taxon>Bacteria</taxon>
        <taxon>Bacillati</taxon>
        <taxon>Actinomycetota</taxon>
        <taxon>Actinomycetes</taxon>
        <taxon>Pseudonocardiales</taxon>
        <taxon>Pseudonocardiaceae</taxon>
        <taxon>Saccharothrix</taxon>
    </lineage>
</organism>
<dbReference type="RefSeq" id="WP_153278229.1">
    <property type="nucleotide sequence ID" value="NZ_CP034550.1"/>
</dbReference>
<accession>A0A5Q0H072</accession>
<evidence type="ECO:0000313" key="1">
    <source>
        <dbReference type="EMBL" id="QFZ19335.1"/>
    </source>
</evidence>
<dbReference type="KEGG" id="ssyi:EKG83_19530"/>
<sequence>MQGARRHAELGDVDHACSSAGEAVPSIAAARSARDRRRLADLRAKVNTHRHAAVAALDEQVRALIARAGAAKVPP</sequence>
<dbReference type="AlphaFoldDB" id="A0A5Q0H072"/>
<name>A0A5Q0H072_SACSY</name>
<keyword evidence="2" id="KW-1185">Reference proteome</keyword>
<proteinExistence type="predicted"/>